<keyword evidence="6" id="KW-0560">Oxidoreductase</keyword>
<name>A0A163CVU4_9NEIS</name>
<dbReference type="RefSeq" id="WP_066611184.1">
    <property type="nucleotide sequence ID" value="NZ_LQQU01000015.1"/>
</dbReference>
<proteinExistence type="predicted"/>
<keyword evidence="9 12" id="KW-0472">Membrane</keyword>
<keyword evidence="5 12" id="KW-1133">Transmembrane helix</keyword>
<evidence type="ECO:0000256" key="1">
    <source>
        <dbReference type="ARBA" id="ARBA00004141"/>
    </source>
</evidence>
<dbReference type="PANTHER" id="PTHR35457">
    <property type="entry name" value="HEME A SYNTHASE"/>
    <property type="match status" value="1"/>
</dbReference>
<comment type="caution">
    <text evidence="13">The sequence shown here is derived from an EMBL/GenBank/DDBJ whole genome shotgun (WGS) entry which is preliminary data.</text>
</comment>
<keyword evidence="4" id="KW-0479">Metal-binding</keyword>
<dbReference type="GO" id="GO:0046872">
    <property type="term" value="F:metal ion binding"/>
    <property type="evidence" value="ECO:0007669"/>
    <property type="project" value="UniProtKB-KW"/>
</dbReference>
<dbReference type="OrthoDB" id="1447144at2"/>
<evidence type="ECO:0000256" key="10">
    <source>
        <dbReference type="ARBA" id="ARBA00023157"/>
    </source>
</evidence>
<feature type="transmembrane region" description="Helical" evidence="12">
    <location>
        <begin position="267"/>
        <end position="287"/>
    </location>
</feature>
<dbReference type="GO" id="GO:0016020">
    <property type="term" value="C:membrane"/>
    <property type="evidence" value="ECO:0007669"/>
    <property type="project" value="UniProtKB-SubCell"/>
</dbReference>
<feature type="transmembrane region" description="Helical" evidence="12">
    <location>
        <begin position="74"/>
        <end position="94"/>
    </location>
</feature>
<evidence type="ECO:0000256" key="2">
    <source>
        <dbReference type="ARBA" id="ARBA00022475"/>
    </source>
</evidence>
<dbReference type="EMBL" id="LQQU01000015">
    <property type="protein sequence ID" value="KZE33296.1"/>
    <property type="molecule type" value="Genomic_DNA"/>
</dbReference>
<evidence type="ECO:0000256" key="4">
    <source>
        <dbReference type="ARBA" id="ARBA00022723"/>
    </source>
</evidence>
<reference evidence="14" key="1">
    <citation type="submission" date="2016-01" db="EMBL/GenBank/DDBJ databases">
        <title>Draft genome of Chromobacterium sp. F49.</title>
        <authorList>
            <person name="Hong K.W."/>
        </authorList>
    </citation>
    <scope>NUCLEOTIDE SEQUENCE [LARGE SCALE GENOMIC DNA]</scope>
    <source>
        <strain evidence="14">CN10</strain>
    </source>
</reference>
<evidence type="ECO:0000256" key="12">
    <source>
        <dbReference type="SAM" id="Phobius"/>
    </source>
</evidence>
<dbReference type="AlphaFoldDB" id="A0A163CVU4"/>
<evidence type="ECO:0000313" key="14">
    <source>
        <dbReference type="Proteomes" id="UP000076625"/>
    </source>
</evidence>
<dbReference type="GO" id="GO:0006784">
    <property type="term" value="P:heme A biosynthetic process"/>
    <property type="evidence" value="ECO:0007669"/>
    <property type="project" value="InterPro"/>
</dbReference>
<sequence length="333" mass="35130">MRARRVLWLALALALIVVPLGAYVRLSDAGLGCPDWPGCYGKPTPLAAAAEIARAMALDPDGPVSHAKAWKEMIHRYLAAGLGFVILCATLLAFATRRDRLPASVLLALVVFQGLLGMWTVTLLLKPAIVTAHLVGGMALVAALAWCVSRGDDGVAVAPWYRRLLVLALAAVGAQIALGGWVSTHYAALACQGFPSCNGELVPASMRFDGAFHGLRGFGEPAGGVPLEIGQLVAIHWAHRLGAVLVSLALSIVVVLGWRWPALRARLAALTLVWAAQVGLGVANVLLQLPLPLAVAHNAGAMLLLLLSVHLLAATRSVPASVRFGWKWKREAI</sequence>
<feature type="transmembrane region" description="Helical" evidence="12">
    <location>
        <begin position="293"/>
        <end position="313"/>
    </location>
</feature>
<keyword evidence="7" id="KW-0408">Iron</keyword>
<evidence type="ECO:0000313" key="13">
    <source>
        <dbReference type="EMBL" id="KZE33296.1"/>
    </source>
</evidence>
<comment type="subcellular location">
    <subcellularLocation>
        <location evidence="1">Membrane</location>
        <topology evidence="1">Multi-pass membrane protein</topology>
    </subcellularLocation>
</comment>
<accession>A0A163CVU4</accession>
<dbReference type="STRING" id="1452487.AVW16_09035"/>
<dbReference type="PANTHER" id="PTHR35457:SF1">
    <property type="entry name" value="HEME A SYNTHASE"/>
    <property type="match status" value="1"/>
</dbReference>
<keyword evidence="14" id="KW-1185">Reference proteome</keyword>
<protein>
    <submittedName>
        <fullName evidence="13">Cytochrome C oxidase subunit I</fullName>
    </submittedName>
</protein>
<evidence type="ECO:0000256" key="9">
    <source>
        <dbReference type="ARBA" id="ARBA00023136"/>
    </source>
</evidence>
<dbReference type="Pfam" id="PF02628">
    <property type="entry name" value="COX15-CtaA"/>
    <property type="match status" value="1"/>
</dbReference>
<comment type="pathway">
    <text evidence="11">Porphyrin-containing compound metabolism.</text>
</comment>
<evidence type="ECO:0000256" key="3">
    <source>
        <dbReference type="ARBA" id="ARBA00022692"/>
    </source>
</evidence>
<dbReference type="InterPro" id="IPR050450">
    <property type="entry name" value="COX15/CtaA_HemeA_synthase"/>
</dbReference>
<dbReference type="InterPro" id="IPR003780">
    <property type="entry name" value="COX15/CtaA_fam"/>
</dbReference>
<feature type="transmembrane region" description="Helical" evidence="12">
    <location>
        <begin position="160"/>
        <end position="182"/>
    </location>
</feature>
<evidence type="ECO:0000256" key="5">
    <source>
        <dbReference type="ARBA" id="ARBA00022989"/>
    </source>
</evidence>
<dbReference type="Proteomes" id="UP000076625">
    <property type="component" value="Unassembled WGS sequence"/>
</dbReference>
<keyword evidence="3 12" id="KW-0812">Transmembrane</keyword>
<organism evidence="13 14">
    <name type="scientific">Crenobacter luteus</name>
    <dbReference type="NCBI Taxonomy" id="1452487"/>
    <lineage>
        <taxon>Bacteria</taxon>
        <taxon>Pseudomonadati</taxon>
        <taxon>Pseudomonadota</taxon>
        <taxon>Betaproteobacteria</taxon>
        <taxon>Neisseriales</taxon>
        <taxon>Neisseriaceae</taxon>
        <taxon>Crenobacter</taxon>
    </lineage>
</organism>
<dbReference type="GO" id="GO:0016491">
    <property type="term" value="F:oxidoreductase activity"/>
    <property type="evidence" value="ECO:0007669"/>
    <property type="project" value="UniProtKB-KW"/>
</dbReference>
<keyword evidence="8" id="KW-0350">Heme biosynthesis</keyword>
<feature type="transmembrane region" description="Helical" evidence="12">
    <location>
        <begin position="241"/>
        <end position="260"/>
    </location>
</feature>
<evidence type="ECO:0000256" key="11">
    <source>
        <dbReference type="ARBA" id="ARBA00023444"/>
    </source>
</evidence>
<evidence type="ECO:0000256" key="7">
    <source>
        <dbReference type="ARBA" id="ARBA00023004"/>
    </source>
</evidence>
<evidence type="ECO:0000256" key="8">
    <source>
        <dbReference type="ARBA" id="ARBA00023133"/>
    </source>
</evidence>
<keyword evidence="10" id="KW-1015">Disulfide bond</keyword>
<feature type="transmembrane region" description="Helical" evidence="12">
    <location>
        <begin position="128"/>
        <end position="148"/>
    </location>
</feature>
<feature type="transmembrane region" description="Helical" evidence="12">
    <location>
        <begin position="101"/>
        <end position="122"/>
    </location>
</feature>
<evidence type="ECO:0000256" key="6">
    <source>
        <dbReference type="ARBA" id="ARBA00023002"/>
    </source>
</evidence>
<keyword evidence="2" id="KW-1003">Cell membrane</keyword>
<gene>
    <name evidence="13" type="ORF">AVW16_09035</name>
</gene>